<dbReference type="EMBL" id="FNTF01000002">
    <property type="protein sequence ID" value="SED06691.1"/>
    <property type="molecule type" value="Genomic_DNA"/>
</dbReference>
<evidence type="ECO:0000313" key="2">
    <source>
        <dbReference type="Proteomes" id="UP000183114"/>
    </source>
</evidence>
<proteinExistence type="predicted"/>
<dbReference type="AlphaFoldDB" id="A0A1H4XP90"/>
<reference evidence="1 2" key="1">
    <citation type="submission" date="2016-10" db="EMBL/GenBank/DDBJ databases">
        <authorList>
            <person name="de Groot N.N."/>
        </authorList>
    </citation>
    <scope>NUCLEOTIDE SEQUENCE [LARGE SCALE GENOMIC DNA]</scope>
    <source>
        <strain evidence="1 2">BS3655</strain>
    </source>
</reference>
<dbReference type="Proteomes" id="UP000183114">
    <property type="component" value="Unassembled WGS sequence"/>
</dbReference>
<organism evidence="1 2">
    <name type="scientific">Pseudomonas frederiksbergensis</name>
    <dbReference type="NCBI Taxonomy" id="104087"/>
    <lineage>
        <taxon>Bacteria</taxon>
        <taxon>Pseudomonadati</taxon>
        <taxon>Pseudomonadota</taxon>
        <taxon>Gammaproteobacteria</taxon>
        <taxon>Pseudomonadales</taxon>
        <taxon>Pseudomonadaceae</taxon>
        <taxon>Pseudomonas</taxon>
    </lineage>
</organism>
<accession>A0A1H4XP90</accession>
<dbReference type="RefSeq" id="WP_074874594.1">
    <property type="nucleotide sequence ID" value="NZ_FNTF01000002.1"/>
</dbReference>
<sequence>MNLTVKADEDSADSSVLALGAPHIPKWVSPMDGDEGYHGGIGAEALKTDLLVIVDPWLSSAIGQSCALFWDDDVSPIHTEVIDTPEKLTEPLLFHVPASQIMDGSAFPVFYRVIRSGGNEADSFKLNVLVKRSLPGGELDKPEPLGHPGLRYTFIPDIKDGVDGEMAKQGVAMRIEPYQHITVFDRIVARWGKEEQVIHYPVTPEQISDPQNHPILIMFDEQLIKRAGDGKHLITYQVIDRCGNRPHAYAPWAIPTEVSVNVNRIPAPTVTGEQAGVLDPAYVSNVQVVASGIGLAAGDSVSAHWQGRIERETTAKTYSGSGTLEFPIPIIWANESDQSSVSVTLRVVRAGAKPVSESKSFMIKTTISLKPPKVLEAYGAQGDRLKMSDIYEARHVTVQIQQYVGMAVGQTIRVRWASARKIYDSAITTVTAVGTMEFLIPRMEVVDSIGSTVPVSFTVRTFPSGPLHRSDPLRLDVDAQAFVLPPLRITSDQSTVTVRYPAMATGYHARVRLDGVSTRYTQWQDMKTGVTAEFSILESWIAENKGKTVLINYSVNRPGIAEQSQFSQVLRVEL</sequence>
<protein>
    <submittedName>
        <fullName evidence="1">Uncharacterized protein</fullName>
    </submittedName>
</protein>
<gene>
    <name evidence="1" type="ORF">SAMN04490185_2691</name>
</gene>
<evidence type="ECO:0000313" key="1">
    <source>
        <dbReference type="EMBL" id="SED06691.1"/>
    </source>
</evidence>
<name>A0A1H4XP90_9PSED</name>